<dbReference type="Gene3D" id="3.40.50.880">
    <property type="match status" value="1"/>
</dbReference>
<keyword evidence="1" id="KW-0472">Membrane</keyword>
<dbReference type="PROSITE" id="PS51273">
    <property type="entry name" value="GATASE_TYPE_1"/>
    <property type="match status" value="1"/>
</dbReference>
<dbReference type="Proteomes" id="UP000438699">
    <property type="component" value="Unassembled WGS sequence"/>
</dbReference>
<evidence type="ECO:0000256" key="1">
    <source>
        <dbReference type="SAM" id="Phobius"/>
    </source>
</evidence>
<dbReference type="EMBL" id="WAIE01000004">
    <property type="protein sequence ID" value="KAB1441517.1"/>
    <property type="molecule type" value="Genomic_DNA"/>
</dbReference>
<name>A0A6N6N0W4_9BACT</name>
<protein>
    <submittedName>
        <fullName evidence="2">Gamma-glutamyl-gamma-aminobutyrate hydrolase family protein</fullName>
    </submittedName>
</protein>
<feature type="transmembrane region" description="Helical" evidence="1">
    <location>
        <begin position="89"/>
        <end position="109"/>
    </location>
</feature>
<accession>A0A6N6N0W4</accession>
<keyword evidence="1" id="KW-0812">Transmembrane</keyword>
<proteinExistence type="predicted"/>
<comment type="caution">
    <text evidence="2">The sequence shown here is derived from an EMBL/GenBank/DDBJ whole genome shotgun (WGS) entry which is preliminary data.</text>
</comment>
<gene>
    <name evidence="2" type="ORF">F8A88_11310</name>
</gene>
<keyword evidence="1" id="KW-1133">Transmembrane helix</keyword>
<sequence length="270" mass="30052">MRTSMHRPRIGVSTQDRGGFAPWLFIWLNLRLAGAVAVRITPRRPADIAGLHGVVLSGGADITPGLYQDAEKPMSILDATKDTEKRHPWWIHLVRMLVSLAIFVFRYLAARKGAPATSEARDALEVRLLQQALEKDLPILGICRGMQLVNVVCGGTLHQEIADVYEDARHPNTVFPVKNVDTAQGSRLARITGRQTLRVNGMHHQAVDALGKGLEVVARDESDMVQALEGTEKRFVLGVQWHPEYMIQFRSQRRLFRALVAAAAESVQQD</sequence>
<dbReference type="PANTHER" id="PTHR43235:SF1">
    <property type="entry name" value="GLUTAMINE AMIDOTRANSFERASE PB2B2.05-RELATED"/>
    <property type="match status" value="1"/>
</dbReference>
<dbReference type="SUPFAM" id="SSF52317">
    <property type="entry name" value="Class I glutamine amidotransferase-like"/>
    <property type="match status" value="1"/>
</dbReference>
<dbReference type="GO" id="GO:0006598">
    <property type="term" value="P:polyamine catabolic process"/>
    <property type="evidence" value="ECO:0007669"/>
    <property type="project" value="TreeGrafter"/>
</dbReference>
<dbReference type="InterPro" id="IPR029062">
    <property type="entry name" value="Class_I_gatase-like"/>
</dbReference>
<dbReference type="GO" id="GO:0005829">
    <property type="term" value="C:cytosol"/>
    <property type="evidence" value="ECO:0007669"/>
    <property type="project" value="TreeGrafter"/>
</dbReference>
<reference evidence="2 3" key="1">
    <citation type="journal article" date="2017" name="Int. J. Syst. Evol. Microbiol.">
        <title>Desulfovibrio senegalensis sp. nov., a mesophilic sulfate reducer isolated from marine sediment.</title>
        <authorList>
            <person name="Thioye A."/>
            <person name="Gam Z.B.A."/>
            <person name="Mbengue M."/>
            <person name="Cayol J.L."/>
            <person name="Joseph-Bartoli M."/>
            <person name="Toure-Kane C."/>
            <person name="Labat M."/>
        </authorList>
    </citation>
    <scope>NUCLEOTIDE SEQUENCE [LARGE SCALE GENOMIC DNA]</scope>
    <source>
        <strain evidence="2 3">DSM 101509</strain>
    </source>
</reference>
<dbReference type="PANTHER" id="PTHR43235">
    <property type="entry name" value="GLUTAMINE AMIDOTRANSFERASE PB2B2.05-RELATED"/>
    <property type="match status" value="1"/>
</dbReference>
<evidence type="ECO:0000313" key="3">
    <source>
        <dbReference type="Proteomes" id="UP000438699"/>
    </source>
</evidence>
<dbReference type="InterPro" id="IPR011697">
    <property type="entry name" value="Peptidase_C26"/>
</dbReference>
<keyword evidence="2" id="KW-0378">Hydrolase</keyword>
<dbReference type="GO" id="GO:0033969">
    <property type="term" value="F:gamma-glutamyl-gamma-aminobutyrate hydrolase activity"/>
    <property type="evidence" value="ECO:0007669"/>
    <property type="project" value="TreeGrafter"/>
</dbReference>
<keyword evidence="3" id="KW-1185">Reference proteome</keyword>
<dbReference type="InterPro" id="IPR044668">
    <property type="entry name" value="PuuD-like"/>
</dbReference>
<evidence type="ECO:0000313" key="2">
    <source>
        <dbReference type="EMBL" id="KAB1441517.1"/>
    </source>
</evidence>
<dbReference type="CDD" id="cd01745">
    <property type="entry name" value="GATase1_2"/>
    <property type="match status" value="1"/>
</dbReference>
<dbReference type="AlphaFoldDB" id="A0A6N6N0W4"/>
<dbReference type="Pfam" id="PF07722">
    <property type="entry name" value="Peptidase_C26"/>
    <property type="match status" value="1"/>
</dbReference>
<organism evidence="2 3">
    <name type="scientific">Pseudodesulfovibrio senegalensis</name>
    <dbReference type="NCBI Taxonomy" id="1721087"/>
    <lineage>
        <taxon>Bacteria</taxon>
        <taxon>Pseudomonadati</taxon>
        <taxon>Thermodesulfobacteriota</taxon>
        <taxon>Desulfovibrionia</taxon>
        <taxon>Desulfovibrionales</taxon>
        <taxon>Desulfovibrionaceae</taxon>
    </lineage>
</organism>